<protein>
    <recommendedName>
        <fullName evidence="1">MULE transposase domain-containing protein</fullName>
    </recommendedName>
</protein>
<evidence type="ECO:0000313" key="2">
    <source>
        <dbReference type="EMBL" id="KAL0013076.1"/>
    </source>
</evidence>
<dbReference type="Proteomes" id="UP001459277">
    <property type="component" value="Unassembled WGS sequence"/>
</dbReference>
<dbReference type="InterPro" id="IPR018289">
    <property type="entry name" value="MULE_transposase_dom"/>
</dbReference>
<feature type="domain" description="MULE transposase" evidence="1">
    <location>
        <begin position="86"/>
        <end position="154"/>
    </location>
</feature>
<organism evidence="2 3">
    <name type="scientific">Lithocarpus litseifolius</name>
    <dbReference type="NCBI Taxonomy" id="425828"/>
    <lineage>
        <taxon>Eukaryota</taxon>
        <taxon>Viridiplantae</taxon>
        <taxon>Streptophyta</taxon>
        <taxon>Embryophyta</taxon>
        <taxon>Tracheophyta</taxon>
        <taxon>Spermatophyta</taxon>
        <taxon>Magnoliopsida</taxon>
        <taxon>eudicotyledons</taxon>
        <taxon>Gunneridae</taxon>
        <taxon>Pentapetalae</taxon>
        <taxon>rosids</taxon>
        <taxon>fabids</taxon>
        <taxon>Fagales</taxon>
        <taxon>Fagaceae</taxon>
        <taxon>Lithocarpus</taxon>
    </lineage>
</organism>
<accession>A0AAW2DRS1</accession>
<comment type="caution">
    <text evidence="2">The sequence shown here is derived from an EMBL/GenBank/DDBJ whole genome shotgun (WGS) entry which is preliminary data.</text>
</comment>
<proteinExistence type="predicted"/>
<dbReference type="EMBL" id="JAZDWU010000001">
    <property type="protein sequence ID" value="KAL0013076.1"/>
    <property type="molecule type" value="Genomic_DNA"/>
</dbReference>
<dbReference type="Pfam" id="PF10551">
    <property type="entry name" value="MULE"/>
    <property type="match status" value="1"/>
</dbReference>
<dbReference type="PANTHER" id="PTHR31973">
    <property type="entry name" value="POLYPROTEIN, PUTATIVE-RELATED"/>
    <property type="match status" value="1"/>
</dbReference>
<sequence length="162" mass="18624">MNISFHKLSYYKIWDAKQKAIAKIFGDWEDSYQRLRKSLLAYSDQEIGTWFWYHTIRSEVSGDTILRYVFLAFAPCIEGFKHCKPVINIDGTYLYGKYRGVLLIAMATDANNKVLPLAFAVVDKESGNSLEYVIVDKDICVISDRHKGIQNGIANWRKDDDG</sequence>
<evidence type="ECO:0000259" key="1">
    <source>
        <dbReference type="Pfam" id="PF10551"/>
    </source>
</evidence>
<name>A0AAW2DRS1_9ROSI</name>
<dbReference type="AlphaFoldDB" id="A0AAW2DRS1"/>
<reference evidence="2 3" key="1">
    <citation type="submission" date="2024-01" db="EMBL/GenBank/DDBJ databases">
        <title>A telomere-to-telomere, gap-free genome of sweet tea (Lithocarpus litseifolius).</title>
        <authorList>
            <person name="Zhou J."/>
        </authorList>
    </citation>
    <scope>NUCLEOTIDE SEQUENCE [LARGE SCALE GENOMIC DNA]</scope>
    <source>
        <strain evidence="2">Zhou-2022a</strain>
        <tissue evidence="2">Leaf</tissue>
    </source>
</reference>
<keyword evidence="3" id="KW-1185">Reference proteome</keyword>
<dbReference type="PANTHER" id="PTHR31973:SF195">
    <property type="entry name" value="MUDR FAMILY TRANSPOSASE"/>
    <property type="match status" value="1"/>
</dbReference>
<gene>
    <name evidence="2" type="ORF">SO802_000145</name>
</gene>
<evidence type="ECO:0000313" key="3">
    <source>
        <dbReference type="Proteomes" id="UP001459277"/>
    </source>
</evidence>